<evidence type="ECO:0000313" key="6">
    <source>
        <dbReference type="Proteomes" id="UP000005408"/>
    </source>
</evidence>
<dbReference type="GO" id="GO:0005576">
    <property type="term" value="C:extracellular region"/>
    <property type="evidence" value="ECO:0007669"/>
    <property type="project" value="UniProtKB-SubCell"/>
</dbReference>
<dbReference type="Gene3D" id="2.60.120.40">
    <property type="match status" value="1"/>
</dbReference>
<dbReference type="PROSITE" id="PS50871">
    <property type="entry name" value="C1Q"/>
    <property type="match status" value="1"/>
</dbReference>
<reference evidence="5" key="1">
    <citation type="submission" date="2022-08" db="UniProtKB">
        <authorList>
            <consortium name="EnsemblMetazoa"/>
        </authorList>
    </citation>
    <scope>IDENTIFICATION</scope>
    <source>
        <strain evidence="5">05x7-T-G4-1.051#20</strain>
    </source>
</reference>
<dbReference type="Proteomes" id="UP000005408">
    <property type="component" value="Unassembled WGS sequence"/>
</dbReference>
<evidence type="ECO:0000259" key="4">
    <source>
        <dbReference type="PROSITE" id="PS50871"/>
    </source>
</evidence>
<comment type="subcellular location">
    <subcellularLocation>
        <location evidence="1">Secreted</location>
    </subcellularLocation>
</comment>
<evidence type="ECO:0000313" key="5">
    <source>
        <dbReference type="EnsemblMetazoa" id="G32362.6:cds"/>
    </source>
</evidence>
<accession>A0A8W8MCQ2</accession>
<keyword evidence="6" id="KW-1185">Reference proteome</keyword>
<dbReference type="AlphaFoldDB" id="A0A8W8MCQ2"/>
<name>A0A8W8MCQ2_MAGGI</name>
<dbReference type="GO" id="GO:0031012">
    <property type="term" value="C:extracellular matrix"/>
    <property type="evidence" value="ECO:0007669"/>
    <property type="project" value="TreeGrafter"/>
</dbReference>
<protein>
    <recommendedName>
        <fullName evidence="4">C1q domain-containing protein</fullName>
    </recommendedName>
</protein>
<dbReference type="SUPFAM" id="SSF49842">
    <property type="entry name" value="TNF-like"/>
    <property type="match status" value="1"/>
</dbReference>
<evidence type="ECO:0000256" key="1">
    <source>
        <dbReference type="ARBA" id="ARBA00004613"/>
    </source>
</evidence>
<proteinExistence type="predicted"/>
<evidence type="ECO:0000256" key="3">
    <source>
        <dbReference type="SAM" id="Coils"/>
    </source>
</evidence>
<feature type="coiled-coil region" evidence="3">
    <location>
        <begin position="75"/>
        <end position="109"/>
    </location>
</feature>
<dbReference type="InterPro" id="IPR050392">
    <property type="entry name" value="Collagen/C1q_domain"/>
</dbReference>
<dbReference type="Pfam" id="PF00386">
    <property type="entry name" value="C1q"/>
    <property type="match status" value="1"/>
</dbReference>
<keyword evidence="2" id="KW-0964">Secreted</keyword>
<dbReference type="EnsemblMetazoa" id="G32362.6">
    <property type="protein sequence ID" value="G32362.6:cds"/>
    <property type="gene ID" value="G32362"/>
</dbReference>
<sequence length="373" mass="41024">MAASDSLNTSIPERATPQGADATVLRQLLNQETLIRMSVEKNVHVLMKDMVSLKDSLLSLQSEMAGIRQIAKDGIADSKEKIEGLKSELQGLKETEENLEERLVEQNKTGLNLFEKLTKFKNEMNGFQTDIKTSLAQNNKNTSEVLSDIKVQVRLLSTSLMGLDQRVKQLDQTVPTRLEENYKMVSSQMSNISANILEKTNESLHSLKSEIAKTKYDQLKLSAAILSLEWFRNNISSGLIDSKAPMVVAFTAGVTESKSYWSSGNLIFSTIIYNEGGAYDASTGVFTSPTDGIFVFYVTITAYSSNTISVDIVKNRSSSVRALAYGGSSYQTGTNMAVFSLGRGDKVWVKQHSGQGFYTASTPITSFTGFMIS</sequence>
<dbReference type="PANTHER" id="PTHR15427:SF2">
    <property type="entry name" value="EMILIN-3"/>
    <property type="match status" value="1"/>
</dbReference>
<keyword evidence="3" id="KW-0175">Coiled coil</keyword>
<evidence type="ECO:0000256" key="2">
    <source>
        <dbReference type="ARBA" id="ARBA00022525"/>
    </source>
</evidence>
<feature type="domain" description="C1q" evidence="4">
    <location>
        <begin position="243"/>
        <end position="373"/>
    </location>
</feature>
<organism evidence="5 6">
    <name type="scientific">Magallana gigas</name>
    <name type="common">Pacific oyster</name>
    <name type="synonym">Crassostrea gigas</name>
    <dbReference type="NCBI Taxonomy" id="29159"/>
    <lineage>
        <taxon>Eukaryota</taxon>
        <taxon>Metazoa</taxon>
        <taxon>Spiralia</taxon>
        <taxon>Lophotrochozoa</taxon>
        <taxon>Mollusca</taxon>
        <taxon>Bivalvia</taxon>
        <taxon>Autobranchia</taxon>
        <taxon>Pteriomorphia</taxon>
        <taxon>Ostreida</taxon>
        <taxon>Ostreoidea</taxon>
        <taxon>Ostreidae</taxon>
        <taxon>Magallana</taxon>
    </lineage>
</organism>
<dbReference type="PRINTS" id="PR00007">
    <property type="entry name" value="COMPLEMNTC1Q"/>
</dbReference>
<dbReference type="PANTHER" id="PTHR15427">
    <property type="entry name" value="EMILIN ELASTIN MICROFIBRIL INTERFACE-LOCATED PROTEIN ELASTIN MICROFIBRIL INTERFACER"/>
    <property type="match status" value="1"/>
</dbReference>
<dbReference type="SMART" id="SM00110">
    <property type="entry name" value="C1Q"/>
    <property type="match status" value="1"/>
</dbReference>
<dbReference type="InterPro" id="IPR008983">
    <property type="entry name" value="Tumour_necrosis_fac-like_dom"/>
</dbReference>
<dbReference type="InterPro" id="IPR001073">
    <property type="entry name" value="C1q_dom"/>
</dbReference>